<comment type="catalytic activity">
    <reaction evidence="3">
        <text>an N-acylsphing-4-enine + H2O = sphing-4-enine + a fatty acid</text>
        <dbReference type="Rhea" id="RHEA:20856"/>
        <dbReference type="ChEBI" id="CHEBI:15377"/>
        <dbReference type="ChEBI" id="CHEBI:28868"/>
        <dbReference type="ChEBI" id="CHEBI:52639"/>
        <dbReference type="ChEBI" id="CHEBI:57756"/>
        <dbReference type="EC" id="3.5.1.23"/>
    </reaction>
</comment>
<comment type="cofactor">
    <cofactor evidence="2">
        <name>Zn(2+)</name>
        <dbReference type="ChEBI" id="CHEBI:29105"/>
    </cofactor>
    <text evidence="2">Binds 1 zinc ion per subunit.</text>
</comment>
<evidence type="ECO:0000256" key="1">
    <source>
        <dbReference type="PIRSR" id="PIRSR606823-1"/>
    </source>
</evidence>
<dbReference type="GO" id="GO:0016020">
    <property type="term" value="C:membrane"/>
    <property type="evidence" value="ECO:0007669"/>
    <property type="project" value="GOC"/>
</dbReference>
<dbReference type="InterPro" id="IPR031329">
    <property type="entry name" value="NEUT/ALK_ceramidase_N"/>
</dbReference>
<evidence type="ECO:0000313" key="6">
    <source>
        <dbReference type="Proteomes" id="UP000000268"/>
    </source>
</evidence>
<evidence type="ECO:0000256" key="2">
    <source>
        <dbReference type="PIRSR" id="PIRSR606823-2"/>
    </source>
</evidence>
<feature type="binding site" evidence="2">
    <location>
        <position position="499"/>
    </location>
    <ligand>
        <name>Zn(2+)</name>
        <dbReference type="ChEBI" id="CHEBI:29105"/>
    </ligand>
</feature>
<organism evidence="5 6">
    <name type="scientific">Acaryochloris marina (strain MBIC 11017)</name>
    <dbReference type="NCBI Taxonomy" id="329726"/>
    <lineage>
        <taxon>Bacteria</taxon>
        <taxon>Bacillati</taxon>
        <taxon>Cyanobacteriota</taxon>
        <taxon>Cyanophyceae</taxon>
        <taxon>Acaryochloridales</taxon>
        <taxon>Acaryochloridaceae</taxon>
        <taxon>Acaryochloris</taxon>
    </lineage>
</organism>
<dbReference type="EC" id="3.5.1.23" evidence="3"/>
<dbReference type="EMBL" id="CP000842">
    <property type="protein sequence ID" value="ABW32884.1"/>
    <property type="molecule type" value="Genomic_DNA"/>
</dbReference>
<dbReference type="Pfam" id="PF04734">
    <property type="entry name" value="Ceramidase_alk"/>
    <property type="match status" value="1"/>
</dbReference>
<dbReference type="PANTHER" id="PTHR12670:SF1">
    <property type="entry name" value="NEUTRAL CERAMIDASE"/>
    <property type="match status" value="1"/>
</dbReference>
<dbReference type="GO" id="GO:0042759">
    <property type="term" value="P:long-chain fatty acid biosynthetic process"/>
    <property type="evidence" value="ECO:0007669"/>
    <property type="project" value="TreeGrafter"/>
</dbReference>
<keyword evidence="2" id="KW-0862">Zinc</keyword>
<feature type="domain" description="Neutral/alkaline non-lysosomal ceramidase N-terminal" evidence="4">
    <location>
        <begin position="28"/>
        <end position="528"/>
    </location>
</feature>
<dbReference type="GO" id="GO:0046872">
    <property type="term" value="F:metal ion binding"/>
    <property type="evidence" value="ECO:0007669"/>
    <property type="project" value="UniProtKB-KW"/>
</dbReference>
<keyword evidence="3" id="KW-0443">Lipid metabolism</keyword>
<reference evidence="5 6" key="1">
    <citation type="journal article" date="2008" name="Proc. Natl. Acad. Sci. U.S.A.">
        <title>Niche adaptation and genome expansion in the chlorophyll d-producing cyanobacterium Acaryochloris marina.</title>
        <authorList>
            <person name="Swingley W.D."/>
            <person name="Chen M."/>
            <person name="Cheung P.C."/>
            <person name="Conrad A.L."/>
            <person name="Dejesa L.C."/>
            <person name="Hao J."/>
            <person name="Honchak B.M."/>
            <person name="Karbach L.E."/>
            <person name="Kurdoglu A."/>
            <person name="Lahiri S."/>
            <person name="Mastrian S.D."/>
            <person name="Miyashita H."/>
            <person name="Page L."/>
            <person name="Ramakrishna P."/>
            <person name="Satoh S."/>
            <person name="Sattley W.M."/>
            <person name="Shimada Y."/>
            <person name="Taylor H.L."/>
            <person name="Tomo T."/>
            <person name="Tsuchiya T."/>
            <person name="Wang Z.T."/>
            <person name="Raymond J."/>
            <person name="Mimuro M."/>
            <person name="Blankenship R.E."/>
            <person name="Touchman J.W."/>
        </authorList>
    </citation>
    <scope>NUCLEOTIDE SEQUENCE [LARGE SCALE GENOMIC DNA]</scope>
    <source>
        <strain evidence="6">MBIC 11017</strain>
        <plasmid evidence="6">Plasmid pREB5</plasmid>
    </source>
</reference>
<keyword evidence="3" id="KW-0746">Sphingolipid metabolism</keyword>
<dbReference type="HOGENOM" id="CLU_011300_2_0_3"/>
<evidence type="ECO:0000256" key="3">
    <source>
        <dbReference type="RuleBase" id="RU366019"/>
    </source>
</evidence>
<feature type="binding site" evidence="2">
    <location>
        <position position="465"/>
    </location>
    <ligand>
        <name>Zn(2+)</name>
        <dbReference type="ChEBI" id="CHEBI:29105"/>
    </ligand>
</feature>
<accession>A8ZPE8</accession>
<name>A8ZPE8_ACAM1</name>
<feature type="active site" description="Nucleophile" evidence="1">
    <location>
        <position position="283"/>
    </location>
</feature>
<dbReference type="GO" id="GO:0005576">
    <property type="term" value="C:extracellular region"/>
    <property type="evidence" value="ECO:0007669"/>
    <property type="project" value="TreeGrafter"/>
</dbReference>
<comment type="similarity">
    <text evidence="3">Belongs to the neutral ceramidase family.</text>
</comment>
<keyword evidence="3" id="KW-0378">Hydrolase</keyword>
<dbReference type="GO" id="GO:0046514">
    <property type="term" value="P:ceramide catabolic process"/>
    <property type="evidence" value="ECO:0007669"/>
    <property type="project" value="InterPro"/>
</dbReference>
<dbReference type="PANTHER" id="PTHR12670">
    <property type="entry name" value="CERAMIDASE"/>
    <property type="match status" value="1"/>
</dbReference>
<keyword evidence="5" id="KW-0614">Plasmid</keyword>
<feature type="binding site" evidence="2">
    <location>
        <position position="239"/>
    </location>
    <ligand>
        <name>Zn(2+)</name>
        <dbReference type="ChEBI" id="CHEBI:29105"/>
    </ligand>
</feature>
<evidence type="ECO:0000259" key="4">
    <source>
        <dbReference type="Pfam" id="PF04734"/>
    </source>
</evidence>
<dbReference type="KEGG" id="amr:AM1_E0115"/>
<keyword evidence="2" id="KW-0479">Metal-binding</keyword>
<keyword evidence="6" id="KW-1185">Reference proteome</keyword>
<feature type="binding site" evidence="2">
    <location>
        <position position="121"/>
    </location>
    <ligand>
        <name>Zn(2+)</name>
        <dbReference type="ChEBI" id="CHEBI:29105"/>
    </ligand>
</feature>
<dbReference type="Proteomes" id="UP000000268">
    <property type="component" value="Plasmid pREB5"/>
</dbReference>
<dbReference type="AlphaFoldDB" id="A8ZPE8"/>
<dbReference type="InterPro" id="IPR006823">
    <property type="entry name" value="Ceramidase_alk"/>
</dbReference>
<dbReference type="GO" id="GO:0017040">
    <property type="term" value="F:N-acylsphingosine amidohydrolase activity"/>
    <property type="evidence" value="ECO:0007669"/>
    <property type="project" value="UniProtKB-UniRule"/>
</dbReference>
<proteinExistence type="inferred from homology"/>
<evidence type="ECO:0000313" key="5">
    <source>
        <dbReference type="EMBL" id="ABW32884.1"/>
    </source>
</evidence>
<gene>
    <name evidence="5" type="ordered locus">AM1_E0115</name>
</gene>
<protein>
    <recommendedName>
        <fullName evidence="3">Neutral ceramidase</fullName>
        <ecNumber evidence="3">3.5.1.23</ecNumber>
    </recommendedName>
</protein>
<dbReference type="GO" id="GO:0046512">
    <property type="term" value="P:sphingosine biosynthetic process"/>
    <property type="evidence" value="ECO:0007669"/>
    <property type="project" value="TreeGrafter"/>
</dbReference>
<sequence>MAMGSVLLNQLSGHSYQPEVASQPISNYLIGVGKSDITDPAIGLGMQGMADKNQRTTGVESRLFAKVFIVAEPVSFKRVAIVSTDLWSGTHIVKQEVVERLQKIYGPELYQLDNLLISGTHTHSGPGGYTHYYLYNHTLGGPNKTGGFDRHNFESIVAGIVSAIEQAHNQLAPGKIYVNRGHIEDCGRQRSPEAYFRNPESELYQYGSDTDNEMLLLKFVHLTDTNEKPLGLLNWYAIHPTDRGQYNTLVTGDNKGYAAELFEEKAYEPIVAAFANANCGDVSGNVAFGSIPTGADDIERMKKHGGQQYQLAQTLFDQATEELHGSIDYRHTFIDMSHIEIKDRPGKRTWPAALGISFAAGSSEDSKPPIPIREGITIRSITEDEASILAFSGLIAAIEVPGAELPGQFDSKLTPDFIDGHAPKPIAFAPGLANPETDFFPITPKELPIQILKIGNLVLTGIPGEITTMAGRRLKAAVQAELNADYLALAAYSNAFSQYITTFEEYQGQHYEGASTLFGPYTLMAYQQEFRKLAAAMKQGQLVSPGIGPQSITPKTTLPRITFRNLTTSPVTLTFDQHQAAPTVNLEALTVPPKADLAWMMPKEYLDSGVKVKFDRTNSTYISVNDLVTIHSNLNIEVSSYRPSPLT</sequence>
<geneLocation type="plasmid" evidence="5 6">
    <name>pREB5</name>
</geneLocation>